<evidence type="ECO:0000259" key="1">
    <source>
        <dbReference type="Pfam" id="PF08241"/>
    </source>
</evidence>
<sequence>MEIDHGTQEAWKVVDDGWGRKAVDFATLSEPANCREYVAVHHRLGVREGDRLIDVACGAGLAVELARVLGAECAGIDASPRLVAIARDRNPDADIRVGDMHALPWGDASFDVATSFRGVWGTTPAAMNEIHRVLAPGGRVGLTVWGHIKKSPGAWALAPFRMADSARVAHQAAMVSLGRPGVGEDLLARCGFVDIERLTVPFVWEFADPETFARALASTGPAYEAMQHVGEAAFVEAATDQARELVRDGLPLRASIDVVTYLARKPGSRDGQ</sequence>
<organism evidence="2 3">
    <name type="scientific">Asanoa iriomotensis</name>
    <dbReference type="NCBI Taxonomy" id="234613"/>
    <lineage>
        <taxon>Bacteria</taxon>
        <taxon>Bacillati</taxon>
        <taxon>Actinomycetota</taxon>
        <taxon>Actinomycetes</taxon>
        <taxon>Micromonosporales</taxon>
        <taxon>Micromonosporaceae</taxon>
        <taxon>Asanoa</taxon>
    </lineage>
</organism>
<keyword evidence="3" id="KW-1185">Reference proteome</keyword>
<dbReference type="SUPFAM" id="SSF53335">
    <property type="entry name" value="S-adenosyl-L-methionine-dependent methyltransferases"/>
    <property type="match status" value="1"/>
</dbReference>
<dbReference type="InterPro" id="IPR050508">
    <property type="entry name" value="Methyltransf_Superfamily"/>
</dbReference>
<dbReference type="InterPro" id="IPR013216">
    <property type="entry name" value="Methyltransf_11"/>
</dbReference>
<reference evidence="2 3" key="1">
    <citation type="submission" date="2021-01" db="EMBL/GenBank/DDBJ databases">
        <title>Whole genome shotgun sequence of Asanoa iriomotensis NBRC 100142.</title>
        <authorList>
            <person name="Komaki H."/>
            <person name="Tamura T."/>
        </authorList>
    </citation>
    <scope>NUCLEOTIDE SEQUENCE [LARGE SCALE GENOMIC DNA]</scope>
    <source>
        <strain evidence="2 3">NBRC 100142</strain>
    </source>
</reference>
<gene>
    <name evidence="2" type="ORF">Air01nite_66900</name>
</gene>
<dbReference type="PANTHER" id="PTHR42912">
    <property type="entry name" value="METHYLTRANSFERASE"/>
    <property type="match status" value="1"/>
</dbReference>
<proteinExistence type="predicted"/>
<dbReference type="CDD" id="cd02440">
    <property type="entry name" value="AdoMet_MTases"/>
    <property type="match status" value="1"/>
</dbReference>
<evidence type="ECO:0000313" key="3">
    <source>
        <dbReference type="Proteomes" id="UP000624325"/>
    </source>
</evidence>
<dbReference type="Pfam" id="PF08241">
    <property type="entry name" value="Methyltransf_11"/>
    <property type="match status" value="1"/>
</dbReference>
<evidence type="ECO:0000313" key="2">
    <source>
        <dbReference type="EMBL" id="GIF60595.1"/>
    </source>
</evidence>
<dbReference type="InterPro" id="IPR029063">
    <property type="entry name" value="SAM-dependent_MTases_sf"/>
</dbReference>
<dbReference type="EMBL" id="BONC01000071">
    <property type="protein sequence ID" value="GIF60595.1"/>
    <property type="molecule type" value="Genomic_DNA"/>
</dbReference>
<accession>A0ABQ4CE57</accession>
<dbReference type="Proteomes" id="UP000624325">
    <property type="component" value="Unassembled WGS sequence"/>
</dbReference>
<name>A0ABQ4CE57_9ACTN</name>
<dbReference type="Gene3D" id="3.40.50.150">
    <property type="entry name" value="Vaccinia Virus protein VP39"/>
    <property type="match status" value="1"/>
</dbReference>
<dbReference type="RefSeq" id="WP_203707410.1">
    <property type="nucleotide sequence ID" value="NZ_BAAALU010000007.1"/>
</dbReference>
<protein>
    <recommendedName>
        <fullName evidence="1">Methyltransferase type 11 domain-containing protein</fullName>
    </recommendedName>
</protein>
<comment type="caution">
    <text evidence="2">The sequence shown here is derived from an EMBL/GenBank/DDBJ whole genome shotgun (WGS) entry which is preliminary data.</text>
</comment>
<feature type="domain" description="Methyltransferase type 11" evidence="1">
    <location>
        <begin position="54"/>
        <end position="140"/>
    </location>
</feature>